<organism evidence="2 3">
    <name type="scientific">Agromyces larvae</name>
    <dbReference type="NCBI Taxonomy" id="2929802"/>
    <lineage>
        <taxon>Bacteria</taxon>
        <taxon>Bacillati</taxon>
        <taxon>Actinomycetota</taxon>
        <taxon>Actinomycetes</taxon>
        <taxon>Micrococcales</taxon>
        <taxon>Microbacteriaceae</taxon>
        <taxon>Agromyces</taxon>
    </lineage>
</organism>
<keyword evidence="1" id="KW-1133">Transmembrane helix</keyword>
<accession>A0ABY4C1T5</accession>
<gene>
    <name evidence="2" type="ORF">MTO99_06695</name>
</gene>
<keyword evidence="1" id="KW-0472">Membrane</keyword>
<feature type="transmembrane region" description="Helical" evidence="1">
    <location>
        <begin position="94"/>
        <end position="121"/>
    </location>
</feature>
<name>A0ABY4C1T5_9MICO</name>
<proteinExistence type="predicted"/>
<dbReference type="RefSeq" id="WP_243558021.1">
    <property type="nucleotide sequence ID" value="NZ_CP094528.1"/>
</dbReference>
<sequence length="127" mass="13130">MSATTGDGGASELVPETQPTARRELPLWLRATLAAFFGLFFAYDLWEVLESLLQLLALGLGFTPGGWAIMVAALIAPPALFAIAFVLGRRRGILIVVACYLAGLGVSGALFASLSVLLGAVGGVVVP</sequence>
<keyword evidence="3" id="KW-1185">Reference proteome</keyword>
<reference evidence="2 3" key="1">
    <citation type="submission" date="2022-03" db="EMBL/GenBank/DDBJ databases">
        <title>Mucilaginibacter sp. isolated from the gut of Protaetia brevitarsis seulensis larvae.</title>
        <authorList>
            <person name="Won M."/>
            <person name="Kim S.-J."/>
            <person name="Kwon S.-W."/>
        </authorList>
    </citation>
    <scope>NUCLEOTIDE SEQUENCE [LARGE SCALE GENOMIC DNA]</scope>
    <source>
        <strain evidence="2 3">CFWR-12</strain>
    </source>
</reference>
<protein>
    <recommendedName>
        <fullName evidence="4">Bacitracin resistance protein</fullName>
    </recommendedName>
</protein>
<dbReference type="Proteomes" id="UP000832097">
    <property type="component" value="Chromosome"/>
</dbReference>
<keyword evidence="1" id="KW-0812">Transmembrane</keyword>
<evidence type="ECO:0000256" key="1">
    <source>
        <dbReference type="SAM" id="Phobius"/>
    </source>
</evidence>
<evidence type="ECO:0000313" key="2">
    <source>
        <dbReference type="EMBL" id="UOE45440.1"/>
    </source>
</evidence>
<evidence type="ECO:0008006" key="4">
    <source>
        <dbReference type="Google" id="ProtNLM"/>
    </source>
</evidence>
<dbReference type="EMBL" id="CP094528">
    <property type="protein sequence ID" value="UOE45440.1"/>
    <property type="molecule type" value="Genomic_DNA"/>
</dbReference>
<feature type="transmembrane region" description="Helical" evidence="1">
    <location>
        <begin position="66"/>
        <end position="87"/>
    </location>
</feature>
<feature type="transmembrane region" description="Helical" evidence="1">
    <location>
        <begin position="27"/>
        <end position="46"/>
    </location>
</feature>
<evidence type="ECO:0000313" key="3">
    <source>
        <dbReference type="Proteomes" id="UP000832097"/>
    </source>
</evidence>